<feature type="domain" description="Chorismate mutase" evidence="2">
    <location>
        <begin position="13"/>
        <end position="103"/>
    </location>
</feature>
<evidence type="ECO:0000313" key="4">
    <source>
        <dbReference type="Proteomes" id="UP000766336"/>
    </source>
</evidence>
<organism evidence="3 4">
    <name type="scientific">Roseococcus pinisoli</name>
    <dbReference type="NCBI Taxonomy" id="2835040"/>
    <lineage>
        <taxon>Bacteria</taxon>
        <taxon>Pseudomonadati</taxon>
        <taxon>Pseudomonadota</taxon>
        <taxon>Alphaproteobacteria</taxon>
        <taxon>Acetobacterales</taxon>
        <taxon>Roseomonadaceae</taxon>
        <taxon>Roseococcus</taxon>
    </lineage>
</organism>
<gene>
    <name evidence="3" type="ORF">KHU32_04410</name>
</gene>
<dbReference type="Gene3D" id="1.20.59.10">
    <property type="entry name" value="Chorismate mutase"/>
    <property type="match status" value="1"/>
</dbReference>
<dbReference type="GO" id="GO:0004106">
    <property type="term" value="F:chorismate mutase activity"/>
    <property type="evidence" value="ECO:0007669"/>
    <property type="project" value="UniProtKB-EC"/>
</dbReference>
<proteinExistence type="predicted"/>
<dbReference type="Proteomes" id="UP000766336">
    <property type="component" value="Unassembled WGS sequence"/>
</dbReference>
<protein>
    <recommendedName>
        <fullName evidence="1">chorismate mutase</fullName>
        <ecNumber evidence="1">5.4.99.5</ecNumber>
    </recommendedName>
</protein>
<dbReference type="Pfam" id="PF01817">
    <property type="entry name" value="CM_2"/>
    <property type="match status" value="1"/>
</dbReference>
<dbReference type="InterPro" id="IPR002701">
    <property type="entry name" value="CM_II_prokaryot"/>
</dbReference>
<dbReference type="SMART" id="SM00830">
    <property type="entry name" value="CM_2"/>
    <property type="match status" value="1"/>
</dbReference>
<evidence type="ECO:0000259" key="2">
    <source>
        <dbReference type="PROSITE" id="PS51168"/>
    </source>
</evidence>
<comment type="caution">
    <text evidence="3">The sequence shown here is derived from an EMBL/GenBank/DDBJ whole genome shotgun (WGS) entry which is preliminary data.</text>
</comment>
<dbReference type="EMBL" id="JAHCDA010000001">
    <property type="protein sequence ID" value="MBS7810168.1"/>
    <property type="molecule type" value="Genomic_DNA"/>
</dbReference>
<dbReference type="SUPFAM" id="SSF48600">
    <property type="entry name" value="Chorismate mutase II"/>
    <property type="match status" value="1"/>
</dbReference>
<keyword evidence="3" id="KW-0413">Isomerase</keyword>
<dbReference type="InterPro" id="IPR036263">
    <property type="entry name" value="Chorismate_II_sf"/>
</dbReference>
<keyword evidence="4" id="KW-1185">Reference proteome</keyword>
<dbReference type="EC" id="5.4.99.5" evidence="1"/>
<dbReference type="InterPro" id="IPR036979">
    <property type="entry name" value="CM_dom_sf"/>
</dbReference>
<dbReference type="RefSeq" id="WP_213668805.1">
    <property type="nucleotide sequence ID" value="NZ_JAHCDA010000001.1"/>
</dbReference>
<reference evidence="3 4" key="1">
    <citation type="submission" date="2021-05" db="EMBL/GenBank/DDBJ databases">
        <title>Roseococcus sp. XZZS9, whole genome shotgun sequencing project.</title>
        <authorList>
            <person name="Zhao G."/>
            <person name="Shen L."/>
        </authorList>
    </citation>
    <scope>NUCLEOTIDE SEQUENCE [LARGE SCALE GENOMIC DNA]</scope>
    <source>
        <strain evidence="3 4">XZZS9</strain>
    </source>
</reference>
<sequence>MPDAPTPSATPRDTALDNLAAVRAEIDALDDALQDILIRRSEVVHRLASGGAKPTGTVLRPGREAAILRRLLGRHSGPLPPTALVRLWRELFASSVAQQSQFSIALPADPALGRLAAEHFGVNTPQRQHPSLHAALAALGSRDASIAILPWPHESDRNAEEWWAHFDPTHLSVIARLPFYSDREPPLEAAVIGLHSADPSGHDATLLRLEVQGEPSRAALATLSGTGRVVAMRREEGFTRALIETMGEAPPDAVILGRYAVPERGAKT</sequence>
<name>A0ABS5QC42_9PROT</name>
<accession>A0ABS5QC42</accession>
<dbReference type="PROSITE" id="PS51168">
    <property type="entry name" value="CHORISMATE_MUT_2"/>
    <property type="match status" value="1"/>
</dbReference>
<evidence type="ECO:0000256" key="1">
    <source>
        <dbReference type="ARBA" id="ARBA00012404"/>
    </source>
</evidence>
<evidence type="ECO:0000313" key="3">
    <source>
        <dbReference type="EMBL" id="MBS7810168.1"/>
    </source>
</evidence>